<accession>R0L6T9</accession>
<protein>
    <submittedName>
        <fullName evidence="2">Uncharacterized protein</fullName>
    </submittedName>
</protein>
<dbReference type="AlphaFoldDB" id="R0L6T9"/>
<proteinExistence type="predicted"/>
<feature type="region of interest" description="Disordered" evidence="1">
    <location>
        <begin position="166"/>
        <end position="195"/>
    </location>
</feature>
<dbReference type="Proteomes" id="UP000296049">
    <property type="component" value="Unassembled WGS sequence"/>
</dbReference>
<evidence type="ECO:0000256" key="1">
    <source>
        <dbReference type="SAM" id="MobiDB-lite"/>
    </source>
</evidence>
<evidence type="ECO:0000313" key="3">
    <source>
        <dbReference type="Proteomes" id="UP000296049"/>
    </source>
</evidence>
<feature type="region of interest" description="Disordered" evidence="1">
    <location>
        <begin position="1"/>
        <end position="20"/>
    </location>
</feature>
<reference evidence="3" key="1">
    <citation type="journal article" date="2013" name="Nat. Genet.">
        <title>The duck genome and transcriptome provide insight into an avian influenza virus reservoir species.</title>
        <authorList>
            <person name="Huang Y."/>
            <person name="Li Y."/>
            <person name="Burt D.W."/>
            <person name="Chen H."/>
            <person name="Zhang Y."/>
            <person name="Qian W."/>
            <person name="Kim H."/>
            <person name="Gan S."/>
            <person name="Zhao Y."/>
            <person name="Li J."/>
            <person name="Yi K."/>
            <person name="Feng H."/>
            <person name="Zhu P."/>
            <person name="Li B."/>
            <person name="Liu Q."/>
            <person name="Fairley S."/>
            <person name="Magor K.E."/>
            <person name="Du Z."/>
            <person name="Hu X."/>
            <person name="Goodman L."/>
            <person name="Tafer H."/>
            <person name="Vignal A."/>
            <person name="Lee T."/>
            <person name="Kim K.W."/>
            <person name="Sheng Z."/>
            <person name="An Y."/>
            <person name="Searle S."/>
            <person name="Herrero J."/>
            <person name="Groenen M.A."/>
            <person name="Crooijmans R.P."/>
            <person name="Faraut T."/>
            <person name="Cai Q."/>
            <person name="Webster R.G."/>
            <person name="Aldridge J.R."/>
            <person name="Warren W.C."/>
            <person name="Bartschat S."/>
            <person name="Kehr S."/>
            <person name="Marz M."/>
            <person name="Stadler P.F."/>
            <person name="Smith J."/>
            <person name="Kraus R.H."/>
            <person name="Zhao Y."/>
            <person name="Ren L."/>
            <person name="Fei J."/>
            <person name="Morisson M."/>
            <person name="Kaiser P."/>
            <person name="Griffin D.K."/>
            <person name="Rao M."/>
            <person name="Pitel F."/>
            <person name="Wang J."/>
            <person name="Li N."/>
        </authorList>
    </citation>
    <scope>NUCLEOTIDE SEQUENCE [LARGE SCALE GENOMIC DNA]</scope>
</reference>
<organism evidence="2 3">
    <name type="scientific">Anas platyrhynchos</name>
    <name type="common">Mallard</name>
    <name type="synonym">Anas boschas</name>
    <dbReference type="NCBI Taxonomy" id="8839"/>
    <lineage>
        <taxon>Eukaryota</taxon>
        <taxon>Metazoa</taxon>
        <taxon>Chordata</taxon>
        <taxon>Craniata</taxon>
        <taxon>Vertebrata</taxon>
        <taxon>Euteleostomi</taxon>
        <taxon>Archelosauria</taxon>
        <taxon>Archosauria</taxon>
        <taxon>Dinosauria</taxon>
        <taxon>Saurischia</taxon>
        <taxon>Theropoda</taxon>
        <taxon>Coelurosauria</taxon>
        <taxon>Aves</taxon>
        <taxon>Neognathae</taxon>
        <taxon>Galloanserae</taxon>
        <taxon>Anseriformes</taxon>
        <taxon>Anatidae</taxon>
        <taxon>Anatinae</taxon>
        <taxon>Anas</taxon>
    </lineage>
</organism>
<keyword evidence="3" id="KW-1185">Reference proteome</keyword>
<dbReference type="EMBL" id="KB744106">
    <property type="protein sequence ID" value="EOA95987.1"/>
    <property type="molecule type" value="Genomic_DNA"/>
</dbReference>
<name>R0L6T9_ANAPL</name>
<gene>
    <name evidence="2" type="ORF">Anapl_15205</name>
</gene>
<sequence length="225" mass="24487">MEPLRQQTGAGEHEQEKQRWSKGQILALHSTAMPQAAATKSQCCPGLQLAVPAQSHIPKGTELCTYKHLSMVDALEQPCSRLAFGSISSALNSHHHQKLSPPHDKAALKDLKAHEFQFQSKGVLQALRIYLHHNAHAHVVEEEVCVFAIPCSLLVRLLALLPPAQQRTPSSSASTPDKKLPFGQHSTGSGYVDTSRPALSTDLQLQLQLLSQVQAMHSAVGLLMP</sequence>
<evidence type="ECO:0000313" key="2">
    <source>
        <dbReference type="EMBL" id="EOA95987.1"/>
    </source>
</evidence>